<gene>
    <name evidence="2" type="ORF">ACFS5J_12190</name>
</gene>
<dbReference type="RefSeq" id="WP_379812488.1">
    <property type="nucleotide sequence ID" value="NZ_JBHUPC010000017.1"/>
</dbReference>
<dbReference type="PANTHER" id="PTHR42852">
    <property type="entry name" value="THIOL:DISULFIDE INTERCHANGE PROTEIN DSBE"/>
    <property type="match status" value="1"/>
</dbReference>
<dbReference type="InterPro" id="IPR013766">
    <property type="entry name" value="Thioredoxin_domain"/>
</dbReference>
<feature type="domain" description="Thioredoxin" evidence="1">
    <location>
        <begin position="90"/>
        <end position="258"/>
    </location>
</feature>
<dbReference type="CDD" id="cd02966">
    <property type="entry name" value="TlpA_like_family"/>
    <property type="match status" value="1"/>
</dbReference>
<evidence type="ECO:0000259" key="1">
    <source>
        <dbReference type="PROSITE" id="PS51352"/>
    </source>
</evidence>
<dbReference type="Proteomes" id="UP001597534">
    <property type="component" value="Unassembled WGS sequence"/>
</dbReference>
<comment type="caution">
    <text evidence="2">The sequence shown here is derived from an EMBL/GenBank/DDBJ whole genome shotgun (WGS) entry which is preliminary data.</text>
</comment>
<protein>
    <submittedName>
        <fullName evidence="2">TlpA disulfide reductase family protein</fullName>
    </submittedName>
</protein>
<reference evidence="3" key="1">
    <citation type="journal article" date="2019" name="Int. J. Syst. Evol. Microbiol.">
        <title>The Global Catalogue of Microorganisms (GCM) 10K type strain sequencing project: providing services to taxonomists for standard genome sequencing and annotation.</title>
        <authorList>
            <consortium name="The Broad Institute Genomics Platform"/>
            <consortium name="The Broad Institute Genome Sequencing Center for Infectious Disease"/>
            <person name="Wu L."/>
            <person name="Ma J."/>
        </authorList>
    </citation>
    <scope>NUCLEOTIDE SEQUENCE [LARGE SCALE GENOMIC DNA]</scope>
    <source>
        <strain evidence="3">KCTC 22671</strain>
    </source>
</reference>
<accession>A0ABW5YPF4</accession>
<dbReference type="EMBL" id="JBHUPC010000017">
    <property type="protein sequence ID" value="MFD2892772.1"/>
    <property type="molecule type" value="Genomic_DNA"/>
</dbReference>
<evidence type="ECO:0000313" key="3">
    <source>
        <dbReference type="Proteomes" id="UP001597534"/>
    </source>
</evidence>
<dbReference type="InterPro" id="IPR000866">
    <property type="entry name" value="AhpC/TSA"/>
</dbReference>
<dbReference type="PANTHER" id="PTHR42852:SF13">
    <property type="entry name" value="PROTEIN DIPZ"/>
    <property type="match status" value="1"/>
</dbReference>
<dbReference type="PROSITE" id="PS51352">
    <property type="entry name" value="THIOREDOXIN_2"/>
    <property type="match status" value="1"/>
</dbReference>
<dbReference type="Pfam" id="PF00578">
    <property type="entry name" value="AhpC-TSA"/>
    <property type="match status" value="1"/>
</dbReference>
<organism evidence="2 3">
    <name type="scientific">Flavobacterium chuncheonense</name>
    <dbReference type="NCBI Taxonomy" id="2026653"/>
    <lineage>
        <taxon>Bacteria</taxon>
        <taxon>Pseudomonadati</taxon>
        <taxon>Bacteroidota</taxon>
        <taxon>Flavobacteriia</taxon>
        <taxon>Flavobacteriales</taxon>
        <taxon>Flavobacteriaceae</taxon>
        <taxon>Flavobacterium</taxon>
    </lineage>
</organism>
<dbReference type="InterPro" id="IPR036249">
    <property type="entry name" value="Thioredoxin-like_sf"/>
</dbReference>
<keyword evidence="3" id="KW-1185">Reference proteome</keyword>
<dbReference type="Gene3D" id="3.40.30.10">
    <property type="entry name" value="Glutaredoxin"/>
    <property type="match status" value="1"/>
</dbReference>
<evidence type="ECO:0000313" key="2">
    <source>
        <dbReference type="EMBL" id="MFD2892772.1"/>
    </source>
</evidence>
<proteinExistence type="predicted"/>
<sequence>MKHLRDIFGKILVLTLFGVILPCSAQVPTNKNQKMNHSTTDEVKTYVTVLSWDHKRELYLADGMSEAKADSLISVGLANLADMDRTAGDDLIGVQAPPFKFDGWINTEPLTIEALKGKVVLVRWFTDTCPYCASSTPALLQLYEEYADQDFTIVGVFHPKAGRNDPLDVERVQRMVETRAYKFPVGIDWDWRKGTLKDWWLTGPDRPATSVTFILDKSGIIQFIHPGMEYHEDNGSELHTMCAEDMGRIRATIERLIAE</sequence>
<name>A0ABW5YPF4_9FLAO</name>
<dbReference type="SUPFAM" id="SSF52833">
    <property type="entry name" value="Thioredoxin-like"/>
    <property type="match status" value="1"/>
</dbReference>
<dbReference type="InterPro" id="IPR050553">
    <property type="entry name" value="Thioredoxin_ResA/DsbE_sf"/>
</dbReference>